<dbReference type="EMBL" id="VSKK01000006">
    <property type="protein sequence ID" value="TYB74026.1"/>
    <property type="molecule type" value="Genomic_DNA"/>
</dbReference>
<gene>
    <name evidence="1" type="ORF">ES674_14800</name>
</gene>
<dbReference type="OrthoDB" id="758145at2"/>
<name>A0A5D0QZI5_9FLAO</name>
<dbReference type="AlphaFoldDB" id="A0A5D0QZI5"/>
<organism evidence="1 2">
    <name type="scientific">Bizionia myxarmorum</name>
    <dbReference type="NCBI Taxonomy" id="291186"/>
    <lineage>
        <taxon>Bacteria</taxon>
        <taxon>Pseudomonadati</taxon>
        <taxon>Bacteroidota</taxon>
        <taxon>Flavobacteriia</taxon>
        <taxon>Flavobacteriales</taxon>
        <taxon>Flavobacteriaceae</taxon>
        <taxon>Bizionia</taxon>
    </lineage>
</organism>
<proteinExistence type="predicted"/>
<accession>A0A5D0QZI5</accession>
<dbReference type="SUPFAM" id="SSF51206">
    <property type="entry name" value="cAMP-binding domain-like"/>
    <property type="match status" value="1"/>
</dbReference>
<evidence type="ECO:0000313" key="1">
    <source>
        <dbReference type="EMBL" id="TYB74026.1"/>
    </source>
</evidence>
<keyword evidence="2" id="KW-1185">Reference proteome</keyword>
<dbReference type="Proteomes" id="UP000323720">
    <property type="component" value="Unassembled WGS sequence"/>
</dbReference>
<comment type="caution">
    <text evidence="1">The sequence shown here is derived from an EMBL/GenBank/DDBJ whole genome shotgun (WGS) entry which is preliminary data.</text>
</comment>
<dbReference type="Gene3D" id="2.60.120.10">
    <property type="entry name" value="Jelly Rolls"/>
    <property type="match status" value="1"/>
</dbReference>
<protein>
    <submittedName>
        <fullName evidence="1">Crp/Fnr family transcriptional regulator</fullName>
    </submittedName>
</protein>
<dbReference type="InterPro" id="IPR018490">
    <property type="entry name" value="cNMP-bd_dom_sf"/>
</dbReference>
<sequence length="178" mass="20847">MLIEDAELFISGFEKVEYLKNDFLYKNGDKSNIVKIILEGCARGFYIKDGKECTTNFYFENDHSYDYVNYLQNKPSQITIKALSPIKTIEMTIEALEFLNSEIIGFHRMSFQLFKINFIKVEEQRQSFIIKTPKERYLDLLKNNKQIISRVPQHQIASFIGVSAEHLSRIRKEICDTA</sequence>
<reference evidence="1 2" key="1">
    <citation type="submission" date="2019-08" db="EMBL/GenBank/DDBJ databases">
        <title>Genomes of Antarctic Bizionia species.</title>
        <authorList>
            <person name="Bowman J.P."/>
        </authorList>
    </citation>
    <scope>NUCLEOTIDE SEQUENCE [LARGE SCALE GENOMIC DNA]</scope>
    <source>
        <strain evidence="1 2">ADA-4</strain>
    </source>
</reference>
<dbReference type="InterPro" id="IPR014710">
    <property type="entry name" value="RmlC-like_jellyroll"/>
</dbReference>
<evidence type="ECO:0000313" key="2">
    <source>
        <dbReference type="Proteomes" id="UP000323720"/>
    </source>
</evidence>
<dbReference type="RefSeq" id="WP_148405332.1">
    <property type="nucleotide sequence ID" value="NZ_VSKK01000006.1"/>
</dbReference>